<dbReference type="NCBIfam" id="TIGR00666">
    <property type="entry name" value="PBP4"/>
    <property type="match status" value="1"/>
</dbReference>
<evidence type="ECO:0000256" key="1">
    <source>
        <dbReference type="ARBA" id="ARBA00006096"/>
    </source>
</evidence>
<gene>
    <name evidence="4" type="ORF">SAMN05192566_1739</name>
</gene>
<keyword evidence="4" id="KW-0121">Carboxypeptidase</keyword>
<keyword evidence="3" id="KW-0732">Signal</keyword>
<dbReference type="PRINTS" id="PR00922">
    <property type="entry name" value="DADACBPTASE3"/>
</dbReference>
<dbReference type="InterPro" id="IPR012338">
    <property type="entry name" value="Beta-lactam/transpept-like"/>
</dbReference>
<dbReference type="GO" id="GO:0006508">
    <property type="term" value="P:proteolysis"/>
    <property type="evidence" value="ECO:0007669"/>
    <property type="project" value="InterPro"/>
</dbReference>
<evidence type="ECO:0000313" key="4">
    <source>
        <dbReference type="EMBL" id="SDK57843.1"/>
    </source>
</evidence>
<keyword evidence="2" id="KW-0378">Hydrolase</keyword>
<dbReference type="Gene3D" id="3.50.80.20">
    <property type="entry name" value="D-Ala-D-Ala carboxypeptidase C, peptidase S13"/>
    <property type="match status" value="1"/>
</dbReference>
<comment type="similarity">
    <text evidence="1">Belongs to the peptidase S13 family.</text>
</comment>
<dbReference type="Gene3D" id="3.40.710.10">
    <property type="entry name" value="DD-peptidase/beta-lactamase superfamily"/>
    <property type="match status" value="2"/>
</dbReference>
<feature type="chain" id="PRO_5011707313" evidence="3">
    <location>
        <begin position="18"/>
        <end position="469"/>
    </location>
</feature>
<dbReference type="GO" id="GO:0004185">
    <property type="term" value="F:serine-type carboxypeptidase activity"/>
    <property type="evidence" value="ECO:0007669"/>
    <property type="project" value="InterPro"/>
</dbReference>
<proteinExistence type="inferred from homology"/>
<dbReference type="STRING" id="492660.SAMN05192566_1739"/>
<sequence length="469" mass="51036">MRWLLSGLFLCVSLAHAALPASLQEALTKAQLPAESVAIVIQPLDGNVPLISHNASKPMNPASVMKVVTTYAALEALTPAYRWKTEVYRNGPVSQGVLDGDIILKGYGDPSLNVAEFWQLLQQVQQQGIRQIKGNLILDTSVYAPEVSQRPVLDDEPWRAYNANPNALLINGRHTSFRFGVSTTSIKPAVNIAQEFELSQISIVNLMQVRKGACGDWRSDLRYAVSPTAEGATVTFSGTLPEQCDERYLELSVLNDTQYTLFTFGKLWAQLGGQFNGQAATGVTPPNANLVTTWWSAPLDAVIRDLNKWSNNVMARQVMLTIGLEAGLAPVDENAAALALKNTLRMRGLSFPELVLENGSGLSRNERISAEHLAQLLVTAYQRPVMPVLMASLPILGLDGTLKKRLPEPPSQGMAYLKTGSLEGVSSIAGYVQDRQGKRYVLVMMVNHPHASAARAVQDGLIKGIVEGR</sequence>
<dbReference type="Pfam" id="PF02113">
    <property type="entry name" value="Peptidase_S13"/>
    <property type="match status" value="1"/>
</dbReference>
<dbReference type="Proteomes" id="UP000198629">
    <property type="component" value="Unassembled WGS sequence"/>
</dbReference>
<keyword evidence="5" id="KW-1185">Reference proteome</keyword>
<name>A0A1G9D217_9PROT</name>
<dbReference type="OrthoDB" id="9802627at2"/>
<evidence type="ECO:0000256" key="3">
    <source>
        <dbReference type="SAM" id="SignalP"/>
    </source>
</evidence>
<dbReference type="AlphaFoldDB" id="A0A1G9D217"/>
<dbReference type="PANTHER" id="PTHR30023">
    <property type="entry name" value="D-ALANYL-D-ALANINE CARBOXYPEPTIDASE"/>
    <property type="match status" value="1"/>
</dbReference>
<dbReference type="GO" id="GO:0000270">
    <property type="term" value="P:peptidoglycan metabolic process"/>
    <property type="evidence" value="ECO:0007669"/>
    <property type="project" value="TreeGrafter"/>
</dbReference>
<organism evidence="4 5">
    <name type="scientific">Methylophilus rhizosphaerae</name>
    <dbReference type="NCBI Taxonomy" id="492660"/>
    <lineage>
        <taxon>Bacteria</taxon>
        <taxon>Pseudomonadati</taxon>
        <taxon>Pseudomonadota</taxon>
        <taxon>Betaproteobacteria</taxon>
        <taxon>Nitrosomonadales</taxon>
        <taxon>Methylophilaceae</taxon>
        <taxon>Methylophilus</taxon>
    </lineage>
</organism>
<keyword evidence="4" id="KW-0645">Protease</keyword>
<dbReference type="InterPro" id="IPR000667">
    <property type="entry name" value="Peptidase_S13"/>
</dbReference>
<evidence type="ECO:0000256" key="2">
    <source>
        <dbReference type="ARBA" id="ARBA00022801"/>
    </source>
</evidence>
<dbReference type="PANTHER" id="PTHR30023:SF0">
    <property type="entry name" value="PENICILLIN-SENSITIVE CARBOXYPEPTIDASE A"/>
    <property type="match status" value="1"/>
</dbReference>
<feature type="signal peptide" evidence="3">
    <location>
        <begin position="1"/>
        <end position="17"/>
    </location>
</feature>
<protein>
    <submittedName>
        <fullName evidence="4">D-alanyl-D-alanine carboxypeptidase / D-alanyl-D-alanine-endopeptidase (Penicillin-binding protein 4)</fullName>
    </submittedName>
</protein>
<reference evidence="5" key="1">
    <citation type="submission" date="2016-10" db="EMBL/GenBank/DDBJ databases">
        <authorList>
            <person name="Varghese N."/>
            <person name="Submissions S."/>
        </authorList>
    </citation>
    <scope>NUCLEOTIDE SEQUENCE [LARGE SCALE GENOMIC DNA]</scope>
    <source>
        <strain evidence="5">CBMB127</strain>
    </source>
</reference>
<dbReference type="SUPFAM" id="SSF56601">
    <property type="entry name" value="beta-lactamase/transpeptidase-like"/>
    <property type="match status" value="1"/>
</dbReference>
<dbReference type="EMBL" id="FNFX01000003">
    <property type="protein sequence ID" value="SDK57843.1"/>
    <property type="molecule type" value="Genomic_DNA"/>
</dbReference>
<accession>A0A1G9D217</accession>
<evidence type="ECO:0000313" key="5">
    <source>
        <dbReference type="Proteomes" id="UP000198629"/>
    </source>
</evidence>
<dbReference type="RefSeq" id="WP_091471744.1">
    <property type="nucleotide sequence ID" value="NZ_FNFX01000003.1"/>
</dbReference>